<dbReference type="SMART" id="SM00347">
    <property type="entry name" value="HTH_MARR"/>
    <property type="match status" value="1"/>
</dbReference>
<dbReference type="InterPro" id="IPR039422">
    <property type="entry name" value="MarR/SlyA-like"/>
</dbReference>
<accession>A0ABP8K269</accession>
<dbReference type="Proteomes" id="UP001500635">
    <property type="component" value="Unassembled WGS sequence"/>
</dbReference>
<dbReference type="InterPro" id="IPR000835">
    <property type="entry name" value="HTH_MarR-typ"/>
</dbReference>
<dbReference type="EMBL" id="BAABFR010000068">
    <property type="protein sequence ID" value="GAA4399229.1"/>
    <property type="molecule type" value="Genomic_DNA"/>
</dbReference>
<dbReference type="RefSeq" id="WP_344998605.1">
    <property type="nucleotide sequence ID" value="NZ_BAABFR010000068.1"/>
</dbReference>
<sequence length="183" mass="20202">MVQIIIALTRLKERSVAVTRHAVDADGVEIAAYHALFELVRVGPCRSSDLADRTHTDPSTTSRHVSTLVDLGLAERSPDPRDRRASLVSVTPEGRSKCEAVRRSRNERLAPMLAEWSDADIEAFIDLNSRVLEGFEQLMAERVQDRRRCATTDSGELHVSTTEVSAREDGRPVAHASGEGSDR</sequence>
<evidence type="ECO:0000313" key="4">
    <source>
        <dbReference type="Proteomes" id="UP001500635"/>
    </source>
</evidence>
<reference evidence="4" key="1">
    <citation type="journal article" date="2019" name="Int. J. Syst. Evol. Microbiol.">
        <title>The Global Catalogue of Microorganisms (GCM) 10K type strain sequencing project: providing services to taxonomists for standard genome sequencing and annotation.</title>
        <authorList>
            <consortium name="The Broad Institute Genomics Platform"/>
            <consortium name="The Broad Institute Genome Sequencing Center for Infectious Disease"/>
            <person name="Wu L."/>
            <person name="Ma J."/>
        </authorList>
    </citation>
    <scope>NUCLEOTIDE SEQUENCE [LARGE SCALE GENOMIC DNA]</scope>
    <source>
        <strain evidence="4">JCM 17688</strain>
    </source>
</reference>
<dbReference type="PANTHER" id="PTHR33164:SF57">
    <property type="entry name" value="MARR-FAMILY TRANSCRIPTIONAL REGULATOR"/>
    <property type="match status" value="1"/>
</dbReference>
<dbReference type="Pfam" id="PF12802">
    <property type="entry name" value="MarR_2"/>
    <property type="match status" value="1"/>
</dbReference>
<dbReference type="CDD" id="cd00090">
    <property type="entry name" value="HTH_ARSR"/>
    <property type="match status" value="1"/>
</dbReference>
<evidence type="ECO:0000256" key="1">
    <source>
        <dbReference type="SAM" id="MobiDB-lite"/>
    </source>
</evidence>
<feature type="region of interest" description="Disordered" evidence="1">
    <location>
        <begin position="149"/>
        <end position="183"/>
    </location>
</feature>
<protein>
    <submittedName>
        <fullName evidence="3">MarR family transcriptional regulator</fullName>
    </submittedName>
</protein>
<dbReference type="Gene3D" id="1.10.10.10">
    <property type="entry name" value="Winged helix-like DNA-binding domain superfamily/Winged helix DNA-binding domain"/>
    <property type="match status" value="1"/>
</dbReference>
<comment type="caution">
    <text evidence="3">The sequence shown here is derived from an EMBL/GenBank/DDBJ whole genome shotgun (WGS) entry which is preliminary data.</text>
</comment>
<dbReference type="PROSITE" id="PS50995">
    <property type="entry name" value="HTH_MARR_2"/>
    <property type="match status" value="1"/>
</dbReference>
<proteinExistence type="predicted"/>
<organism evidence="3 4">
    <name type="scientific">Tsukamurella soli</name>
    <dbReference type="NCBI Taxonomy" id="644556"/>
    <lineage>
        <taxon>Bacteria</taxon>
        <taxon>Bacillati</taxon>
        <taxon>Actinomycetota</taxon>
        <taxon>Actinomycetes</taxon>
        <taxon>Mycobacteriales</taxon>
        <taxon>Tsukamurellaceae</taxon>
        <taxon>Tsukamurella</taxon>
    </lineage>
</organism>
<name>A0ABP8K269_9ACTN</name>
<dbReference type="SUPFAM" id="SSF46785">
    <property type="entry name" value="Winged helix' DNA-binding domain"/>
    <property type="match status" value="1"/>
</dbReference>
<dbReference type="InterPro" id="IPR011991">
    <property type="entry name" value="ArsR-like_HTH"/>
</dbReference>
<dbReference type="InterPro" id="IPR036388">
    <property type="entry name" value="WH-like_DNA-bd_sf"/>
</dbReference>
<gene>
    <name evidence="3" type="ORF">GCM10023147_36280</name>
</gene>
<feature type="domain" description="HTH marR-type" evidence="2">
    <location>
        <begin position="1"/>
        <end position="133"/>
    </location>
</feature>
<evidence type="ECO:0000313" key="3">
    <source>
        <dbReference type="EMBL" id="GAA4399229.1"/>
    </source>
</evidence>
<dbReference type="InterPro" id="IPR036390">
    <property type="entry name" value="WH_DNA-bd_sf"/>
</dbReference>
<dbReference type="PANTHER" id="PTHR33164">
    <property type="entry name" value="TRANSCRIPTIONAL REGULATOR, MARR FAMILY"/>
    <property type="match status" value="1"/>
</dbReference>
<feature type="compositionally biased region" description="Polar residues" evidence="1">
    <location>
        <begin position="151"/>
        <end position="164"/>
    </location>
</feature>
<keyword evidence="4" id="KW-1185">Reference proteome</keyword>
<evidence type="ECO:0000259" key="2">
    <source>
        <dbReference type="PROSITE" id="PS50995"/>
    </source>
</evidence>